<protein>
    <submittedName>
        <fullName evidence="2">Alpha/beta hydrolase</fullName>
    </submittedName>
</protein>
<dbReference type="Pfam" id="PF12146">
    <property type="entry name" value="Hydrolase_4"/>
    <property type="match status" value="1"/>
</dbReference>
<dbReference type="GO" id="GO:0016787">
    <property type="term" value="F:hydrolase activity"/>
    <property type="evidence" value="ECO:0007669"/>
    <property type="project" value="UniProtKB-KW"/>
</dbReference>
<dbReference type="InterPro" id="IPR022742">
    <property type="entry name" value="Hydrolase_4"/>
</dbReference>
<dbReference type="PANTHER" id="PTHR43358">
    <property type="entry name" value="ALPHA/BETA-HYDROLASE"/>
    <property type="match status" value="1"/>
</dbReference>
<organism evidence="2 3">
    <name type="scientific">Candidatus Fimenecus excrementigallinarum</name>
    <dbReference type="NCBI Taxonomy" id="2840816"/>
    <lineage>
        <taxon>Bacteria</taxon>
        <taxon>Bacillati</taxon>
        <taxon>Bacillota</taxon>
        <taxon>Clostridia</taxon>
        <taxon>Candidatus Fimenecus</taxon>
    </lineage>
</organism>
<dbReference type="SUPFAM" id="SSF53474">
    <property type="entry name" value="alpha/beta-Hydrolases"/>
    <property type="match status" value="1"/>
</dbReference>
<gene>
    <name evidence="2" type="ORF">IAC53_03285</name>
</gene>
<dbReference type="InterPro" id="IPR029058">
    <property type="entry name" value="AB_hydrolase_fold"/>
</dbReference>
<dbReference type="Proteomes" id="UP000824071">
    <property type="component" value="Unassembled WGS sequence"/>
</dbReference>
<evidence type="ECO:0000313" key="2">
    <source>
        <dbReference type="EMBL" id="HIU35614.1"/>
    </source>
</evidence>
<reference evidence="2" key="2">
    <citation type="journal article" date="2021" name="PeerJ">
        <title>Extensive microbial diversity within the chicken gut microbiome revealed by metagenomics and culture.</title>
        <authorList>
            <person name="Gilroy R."/>
            <person name="Ravi A."/>
            <person name="Getino M."/>
            <person name="Pursley I."/>
            <person name="Horton D.L."/>
            <person name="Alikhan N.F."/>
            <person name="Baker D."/>
            <person name="Gharbi K."/>
            <person name="Hall N."/>
            <person name="Watson M."/>
            <person name="Adriaenssens E.M."/>
            <person name="Foster-Nyarko E."/>
            <person name="Jarju S."/>
            <person name="Secka A."/>
            <person name="Antonio M."/>
            <person name="Oren A."/>
            <person name="Chaudhuri R.R."/>
            <person name="La Ragione R."/>
            <person name="Hildebrand F."/>
            <person name="Pallen M.J."/>
        </authorList>
    </citation>
    <scope>NUCLEOTIDE SEQUENCE</scope>
    <source>
        <strain evidence="2">ChiGjej1B1-19959</strain>
    </source>
</reference>
<sequence length="321" mass="35637">MNDVLLGILLALAALLALLLLLCGFIFNQLVWRKTLQLPKFLGKVIAGGGVRDEAYEAAAEAALDELCALPLQTLTLTAPDGAKLVARLLVPEKPNGRAVLACHGARSAGLREFRFTAPDLYRDGYIVLMPDHRGCGDSDGKFMGYGTHESRDTYLWVRYLEERFPNTPIFLLGVSMGAATVMLMSPHTAGTAVRGIVADCGYTSAWAEFSYQLHTSFHMPDFPLLPLCNLYCKVFCRYSFRDASPKDAVRHAKAPILFIHGEEDRFVPYFMMDELYDACASKKEKLSVPGAVHARSYYTAPKLYLQTMEAFMDKTLEETV</sequence>
<keyword evidence="2" id="KW-0378">Hydrolase</keyword>
<dbReference type="InterPro" id="IPR052920">
    <property type="entry name" value="DNA-binding_regulatory"/>
</dbReference>
<proteinExistence type="predicted"/>
<evidence type="ECO:0000313" key="3">
    <source>
        <dbReference type="Proteomes" id="UP000824071"/>
    </source>
</evidence>
<dbReference type="AlphaFoldDB" id="A0A9D1IGI1"/>
<dbReference type="EMBL" id="DVMW01000024">
    <property type="protein sequence ID" value="HIU35614.1"/>
    <property type="molecule type" value="Genomic_DNA"/>
</dbReference>
<reference evidence="2" key="1">
    <citation type="submission" date="2020-10" db="EMBL/GenBank/DDBJ databases">
        <authorList>
            <person name="Gilroy R."/>
        </authorList>
    </citation>
    <scope>NUCLEOTIDE SEQUENCE</scope>
    <source>
        <strain evidence="2">ChiGjej1B1-19959</strain>
    </source>
</reference>
<dbReference type="Gene3D" id="3.40.50.1820">
    <property type="entry name" value="alpha/beta hydrolase"/>
    <property type="match status" value="1"/>
</dbReference>
<evidence type="ECO:0000259" key="1">
    <source>
        <dbReference type="Pfam" id="PF12146"/>
    </source>
</evidence>
<name>A0A9D1IGI1_9FIRM</name>
<feature type="domain" description="Serine aminopeptidase S33" evidence="1">
    <location>
        <begin position="98"/>
        <end position="198"/>
    </location>
</feature>
<comment type="caution">
    <text evidence="2">The sequence shown here is derived from an EMBL/GenBank/DDBJ whole genome shotgun (WGS) entry which is preliminary data.</text>
</comment>
<dbReference type="PANTHER" id="PTHR43358:SF4">
    <property type="entry name" value="ALPHA_BETA HYDROLASE FOLD-1 DOMAIN-CONTAINING PROTEIN"/>
    <property type="match status" value="1"/>
</dbReference>
<accession>A0A9D1IGI1</accession>